<evidence type="ECO:0000313" key="2">
    <source>
        <dbReference type="EMBL" id="KIY61165.1"/>
    </source>
</evidence>
<evidence type="ECO:0000313" key="3">
    <source>
        <dbReference type="Proteomes" id="UP000054007"/>
    </source>
</evidence>
<dbReference type="EMBL" id="KN881028">
    <property type="protein sequence ID" value="KIY61165.1"/>
    <property type="molecule type" value="Genomic_DNA"/>
</dbReference>
<organism evidence="2 3">
    <name type="scientific">Cylindrobasidium torrendii FP15055 ss-10</name>
    <dbReference type="NCBI Taxonomy" id="1314674"/>
    <lineage>
        <taxon>Eukaryota</taxon>
        <taxon>Fungi</taxon>
        <taxon>Dikarya</taxon>
        <taxon>Basidiomycota</taxon>
        <taxon>Agaricomycotina</taxon>
        <taxon>Agaricomycetes</taxon>
        <taxon>Agaricomycetidae</taxon>
        <taxon>Agaricales</taxon>
        <taxon>Marasmiineae</taxon>
        <taxon>Physalacriaceae</taxon>
        <taxon>Cylindrobasidium</taxon>
    </lineage>
</organism>
<keyword evidence="3" id="KW-1185">Reference proteome</keyword>
<dbReference type="Pfam" id="PF18759">
    <property type="entry name" value="Plavaka"/>
    <property type="match status" value="1"/>
</dbReference>
<dbReference type="InterPro" id="IPR041078">
    <property type="entry name" value="Plavaka"/>
</dbReference>
<reference evidence="2 3" key="1">
    <citation type="journal article" date="2015" name="Fungal Genet. Biol.">
        <title>Evolution of novel wood decay mechanisms in Agaricales revealed by the genome sequences of Fistulina hepatica and Cylindrobasidium torrendii.</title>
        <authorList>
            <person name="Floudas D."/>
            <person name="Held B.W."/>
            <person name="Riley R."/>
            <person name="Nagy L.G."/>
            <person name="Koehler G."/>
            <person name="Ransdell A.S."/>
            <person name="Younus H."/>
            <person name="Chow J."/>
            <person name="Chiniquy J."/>
            <person name="Lipzen A."/>
            <person name="Tritt A."/>
            <person name="Sun H."/>
            <person name="Haridas S."/>
            <person name="LaButti K."/>
            <person name="Ohm R.A."/>
            <person name="Kues U."/>
            <person name="Blanchette R.A."/>
            <person name="Grigoriev I.V."/>
            <person name="Minto R.E."/>
            <person name="Hibbett D.S."/>
        </authorList>
    </citation>
    <scope>NUCLEOTIDE SEQUENCE [LARGE SCALE GENOMIC DNA]</scope>
    <source>
        <strain evidence="2 3">FP15055 ss-10</strain>
    </source>
</reference>
<dbReference type="STRING" id="1314674.A0A0D7AT26"/>
<name>A0A0D7AT26_9AGAR</name>
<accession>A0A0D7AT26</accession>
<sequence>MAGAKPRYMDASDSSNTEHFTEHATAGRTVRMAKHVHQRWAARLGTVLDPEDDLMDGTGRPDIEEKDLYHPFASKLDWEIARWMVKDGIGHSSFNRLLQIEGVKERLGLSYHNTTGLHQRLNGIPLRAGEWMSKQIYFTDKPDGEPFVLLHRDILDAIRALWGKPELADRIVFKPKQMFSDAEKENRIYTEMWTGEWWWIVQDLLPEGATLASLIVSTDKTQLTQFSGGRVAYPVYLTLGNIPNATRRGTVEARGVCALPAGFPRCDDRSFRASR</sequence>
<feature type="region of interest" description="Disordered" evidence="1">
    <location>
        <begin position="1"/>
        <end position="22"/>
    </location>
</feature>
<dbReference type="AlphaFoldDB" id="A0A0D7AT26"/>
<dbReference type="OrthoDB" id="2688393at2759"/>
<evidence type="ECO:0000256" key="1">
    <source>
        <dbReference type="SAM" id="MobiDB-lite"/>
    </source>
</evidence>
<gene>
    <name evidence="2" type="ORF">CYLTODRAFT_384796</name>
</gene>
<protein>
    <submittedName>
        <fullName evidence="2">Uncharacterized protein</fullName>
    </submittedName>
</protein>
<dbReference type="Proteomes" id="UP000054007">
    <property type="component" value="Unassembled WGS sequence"/>
</dbReference>
<proteinExistence type="predicted"/>